<gene>
    <name evidence="3" type="ORF">GCM10009775_02250</name>
</gene>
<evidence type="ECO:0000313" key="4">
    <source>
        <dbReference type="Proteomes" id="UP001501343"/>
    </source>
</evidence>
<feature type="transmembrane region" description="Helical" evidence="1">
    <location>
        <begin position="45"/>
        <end position="61"/>
    </location>
</feature>
<dbReference type="SUPFAM" id="SSF56219">
    <property type="entry name" value="DNase I-like"/>
    <property type="match status" value="1"/>
</dbReference>
<keyword evidence="4" id="KW-1185">Reference proteome</keyword>
<dbReference type="InterPro" id="IPR051916">
    <property type="entry name" value="GPI-anchor_lipid_remodeler"/>
</dbReference>
<feature type="transmembrane region" description="Helical" evidence="1">
    <location>
        <begin position="123"/>
        <end position="142"/>
    </location>
</feature>
<keyword evidence="1" id="KW-0472">Membrane</keyword>
<keyword evidence="1" id="KW-1133">Transmembrane helix</keyword>
<protein>
    <recommendedName>
        <fullName evidence="2">Endonuclease/exonuclease/phosphatase domain-containing protein</fullName>
    </recommendedName>
</protein>
<feature type="transmembrane region" description="Helical" evidence="1">
    <location>
        <begin position="92"/>
        <end position="116"/>
    </location>
</feature>
<feature type="transmembrane region" description="Helical" evidence="1">
    <location>
        <begin position="320"/>
        <end position="338"/>
    </location>
</feature>
<feature type="transmembrane region" description="Helical" evidence="1">
    <location>
        <begin position="234"/>
        <end position="253"/>
    </location>
</feature>
<feature type="transmembrane region" description="Helical" evidence="1">
    <location>
        <begin position="293"/>
        <end position="314"/>
    </location>
</feature>
<dbReference type="InterPro" id="IPR005135">
    <property type="entry name" value="Endo/exonuclease/phosphatase"/>
</dbReference>
<organism evidence="3 4">
    <name type="scientific">Microbacterium aoyamense</name>
    <dbReference type="NCBI Taxonomy" id="344166"/>
    <lineage>
        <taxon>Bacteria</taxon>
        <taxon>Bacillati</taxon>
        <taxon>Actinomycetota</taxon>
        <taxon>Actinomycetes</taxon>
        <taxon>Micrococcales</taxon>
        <taxon>Microbacteriaceae</taxon>
        <taxon>Microbacterium</taxon>
    </lineage>
</organism>
<feature type="domain" description="Endonuclease/exonuclease/phosphatase" evidence="2">
    <location>
        <begin position="402"/>
        <end position="616"/>
    </location>
</feature>
<feature type="transmembrane region" description="Helical" evidence="1">
    <location>
        <begin position="207"/>
        <end position="227"/>
    </location>
</feature>
<dbReference type="RefSeq" id="WP_248149367.1">
    <property type="nucleotide sequence ID" value="NZ_BAAAOF010000001.1"/>
</dbReference>
<dbReference type="Gene3D" id="3.60.10.10">
    <property type="entry name" value="Endonuclease/exonuclease/phosphatase"/>
    <property type="match status" value="1"/>
</dbReference>
<dbReference type="InterPro" id="IPR036691">
    <property type="entry name" value="Endo/exonu/phosph_ase_sf"/>
</dbReference>
<feature type="transmembrane region" description="Helical" evidence="1">
    <location>
        <begin position="148"/>
        <end position="165"/>
    </location>
</feature>
<dbReference type="EMBL" id="BAAAOF010000001">
    <property type="protein sequence ID" value="GAA1913177.1"/>
    <property type="molecule type" value="Genomic_DNA"/>
</dbReference>
<comment type="caution">
    <text evidence="3">The sequence shown here is derived from an EMBL/GenBank/DDBJ whole genome shotgun (WGS) entry which is preliminary data.</text>
</comment>
<feature type="transmembrane region" description="Helical" evidence="1">
    <location>
        <begin position="177"/>
        <end position="195"/>
    </location>
</feature>
<evidence type="ECO:0000259" key="2">
    <source>
        <dbReference type="Pfam" id="PF03372"/>
    </source>
</evidence>
<accession>A0ABP5AJ53</accession>
<evidence type="ECO:0000313" key="3">
    <source>
        <dbReference type="EMBL" id="GAA1913177.1"/>
    </source>
</evidence>
<reference evidence="4" key="1">
    <citation type="journal article" date="2019" name="Int. J. Syst. Evol. Microbiol.">
        <title>The Global Catalogue of Microorganisms (GCM) 10K type strain sequencing project: providing services to taxonomists for standard genome sequencing and annotation.</title>
        <authorList>
            <consortium name="The Broad Institute Genomics Platform"/>
            <consortium name="The Broad Institute Genome Sequencing Center for Infectious Disease"/>
            <person name="Wu L."/>
            <person name="Ma J."/>
        </authorList>
    </citation>
    <scope>NUCLEOTIDE SEQUENCE [LARGE SCALE GENOMIC DNA]</scope>
    <source>
        <strain evidence="4">JCM 14900</strain>
    </source>
</reference>
<dbReference type="PANTHER" id="PTHR14859">
    <property type="entry name" value="CALCOFLUOR WHITE HYPERSENSITIVE PROTEIN PRECURSOR"/>
    <property type="match status" value="1"/>
</dbReference>
<evidence type="ECO:0000256" key="1">
    <source>
        <dbReference type="SAM" id="Phobius"/>
    </source>
</evidence>
<keyword evidence="1" id="KW-0812">Transmembrane</keyword>
<feature type="transmembrane region" description="Helical" evidence="1">
    <location>
        <begin position="68"/>
        <end position="86"/>
    </location>
</feature>
<feature type="transmembrane region" description="Helical" evidence="1">
    <location>
        <begin position="259"/>
        <end position="281"/>
    </location>
</feature>
<proteinExistence type="predicted"/>
<dbReference type="Proteomes" id="UP001501343">
    <property type="component" value="Unassembled WGS sequence"/>
</dbReference>
<sequence>MQLRSLSALGVVAVWLLTDFWRLWTPSLITIFGRAAETPPELMGLYALGVMAAPLILLALIPRSAPRLAAWLLVAALAVRILLQMNPDGGAVQLYGSSLGVALSVAALCLATAALGRALVPSVVLGVAVATTTHAALGTFGAVWRMDAWAVALLVAQALLVALAVREATWVRSESVAPRTAMLLLPAMLLLQLALVNVGRGSAIDAFWGPLAVVAGAWAAVAASLFASPRRRPWISGVLLVAAVTVSMLPEVTRGGAEGVLSGLAVLGFLAGPAALARLLLFAAPGRSPRRTALAAGVGAVVWTAVFFVFYAGYDLGYRADVAIVLLAIAVAGWTVAYRAGGPVTDADVVASVVRVDESGARDVGASVIAGVAALVLTAVAPAATIPTRAVAAGDDLTVAAYNLRMGYDIDGVFDPIGVAEQLRRSDARVILVSEIDRGWLLNGGQDQLAILARMLGMRAVFGPAADQVWGDAILTDLHVSDVHTERFPMFDAVTGAGMTMATVTWNGTPVRVISTHLQPDSGGEDRTLRQAEIFADRMAAAAAEGPLIAGGDLNTEPGTPAWDAMVSAGVEDALAGIRPALTSSADDPDSEIDHLFVARLDVAAASVVVSQLSDHFMITTTVE</sequence>
<name>A0ABP5AJ53_9MICO</name>
<dbReference type="PANTHER" id="PTHR14859:SF1">
    <property type="entry name" value="PGAP2-INTERACTING PROTEIN"/>
    <property type="match status" value="1"/>
</dbReference>
<dbReference type="Pfam" id="PF03372">
    <property type="entry name" value="Exo_endo_phos"/>
    <property type="match status" value="1"/>
</dbReference>